<accession>A0A3N4RLS9</accession>
<dbReference type="GO" id="GO:0016787">
    <property type="term" value="F:hydrolase activity"/>
    <property type="evidence" value="ECO:0007669"/>
    <property type="project" value="InterPro"/>
</dbReference>
<evidence type="ECO:0000313" key="3">
    <source>
        <dbReference type="EMBL" id="RPE29337.1"/>
    </source>
</evidence>
<dbReference type="InterPro" id="IPR032466">
    <property type="entry name" value="Metal_Hydrolase"/>
</dbReference>
<organism evidence="3 4">
    <name type="scientific">Kitasatospora cineracea</name>
    <dbReference type="NCBI Taxonomy" id="88074"/>
    <lineage>
        <taxon>Bacteria</taxon>
        <taxon>Bacillati</taxon>
        <taxon>Actinomycetota</taxon>
        <taxon>Actinomycetes</taxon>
        <taxon>Kitasatosporales</taxon>
        <taxon>Streptomycetaceae</taxon>
        <taxon>Kitasatospora</taxon>
    </lineage>
</organism>
<dbReference type="SUPFAM" id="SSF51556">
    <property type="entry name" value="Metallo-dependent hydrolases"/>
    <property type="match status" value="1"/>
</dbReference>
<dbReference type="AlphaFoldDB" id="A0A3N4RLS9"/>
<dbReference type="RefSeq" id="WP_123820836.1">
    <property type="nucleotide sequence ID" value="NZ_RKQG01000002.1"/>
</dbReference>
<dbReference type="InterPro" id="IPR006680">
    <property type="entry name" value="Amidohydro-rel"/>
</dbReference>
<dbReference type="PANTHER" id="PTHR21240:SF30">
    <property type="entry name" value="AMIDOHYDROLASE-RELATED DOMAIN-CONTAINING PROTEIN-RELATED"/>
    <property type="match status" value="1"/>
</dbReference>
<feature type="domain" description="Amidohydrolase-related" evidence="2">
    <location>
        <begin position="43"/>
        <end position="322"/>
    </location>
</feature>
<sequence length="322" mass="34312">MRAGYVAIEEAVAIPGLAERRPPFPVPAGLDPAFVADVVRRLPDVTGLRLPDMDANGIAVQVLSLTVPGIEADPDPARAVANAGYANDSLATIVTAHPDRFAAFAALPLQDPAAAVAELRRAVRELGFKGALVNDHVQGRYLDDPAFDAVWAALAELDVPLYLHPGMPPADSWHVLSGHPEMDGALWSWQATTGGHAMRIVLSGVFDRHPEARMILGHAGEFLPFQLSRFDSRYATLNPPTPLLRSPSQYFGSNVLATTSGVLSPAAVEALVHVLGPGAVLFAVDYPYEKTAAAVAALERTGLPEEVKHRIGSTNARNLLRL</sequence>
<keyword evidence="4" id="KW-1185">Reference proteome</keyword>
<gene>
    <name evidence="3" type="ORF">EDD38_6492</name>
</gene>
<evidence type="ECO:0000313" key="4">
    <source>
        <dbReference type="Proteomes" id="UP000266906"/>
    </source>
</evidence>
<dbReference type="Proteomes" id="UP000266906">
    <property type="component" value="Unassembled WGS sequence"/>
</dbReference>
<dbReference type="PANTHER" id="PTHR21240">
    <property type="entry name" value="2-AMINO-3-CARBOXYLMUCONATE-6-SEMIALDEHYDE DECARBOXYLASE"/>
    <property type="match status" value="1"/>
</dbReference>
<reference evidence="3 4" key="1">
    <citation type="submission" date="2018-11" db="EMBL/GenBank/DDBJ databases">
        <title>Sequencing the genomes of 1000 actinobacteria strains.</title>
        <authorList>
            <person name="Klenk H.-P."/>
        </authorList>
    </citation>
    <scope>NUCLEOTIDE SEQUENCE [LARGE SCALE GENOMIC DNA]</scope>
    <source>
        <strain evidence="3 4">DSM 44781</strain>
    </source>
</reference>
<keyword evidence="1" id="KW-0456">Lyase</keyword>
<comment type="caution">
    <text evidence="3">The sequence shown here is derived from an EMBL/GenBank/DDBJ whole genome shotgun (WGS) entry which is preliminary data.</text>
</comment>
<dbReference type="GO" id="GO:0005829">
    <property type="term" value="C:cytosol"/>
    <property type="evidence" value="ECO:0007669"/>
    <property type="project" value="TreeGrafter"/>
</dbReference>
<dbReference type="GO" id="GO:0019748">
    <property type="term" value="P:secondary metabolic process"/>
    <property type="evidence" value="ECO:0007669"/>
    <property type="project" value="TreeGrafter"/>
</dbReference>
<dbReference type="EMBL" id="RKQG01000002">
    <property type="protein sequence ID" value="RPE29337.1"/>
    <property type="molecule type" value="Genomic_DNA"/>
</dbReference>
<dbReference type="Gene3D" id="3.20.20.140">
    <property type="entry name" value="Metal-dependent hydrolases"/>
    <property type="match status" value="1"/>
</dbReference>
<dbReference type="InterPro" id="IPR032465">
    <property type="entry name" value="ACMSD"/>
</dbReference>
<proteinExistence type="predicted"/>
<protein>
    <submittedName>
        <fullName evidence="3">2,3-dihydroxybenzoate decarboxylase</fullName>
    </submittedName>
</protein>
<evidence type="ECO:0000256" key="1">
    <source>
        <dbReference type="ARBA" id="ARBA00023239"/>
    </source>
</evidence>
<evidence type="ECO:0000259" key="2">
    <source>
        <dbReference type="Pfam" id="PF04909"/>
    </source>
</evidence>
<dbReference type="Pfam" id="PF04909">
    <property type="entry name" value="Amidohydro_2"/>
    <property type="match status" value="1"/>
</dbReference>
<name>A0A3N4RLS9_9ACTN</name>
<dbReference type="GO" id="GO:0016831">
    <property type="term" value="F:carboxy-lyase activity"/>
    <property type="evidence" value="ECO:0007669"/>
    <property type="project" value="InterPro"/>
</dbReference>